<dbReference type="AlphaFoldDB" id="A0A1Y3BAR0"/>
<comment type="caution">
    <text evidence="2">The sequence shown here is derived from an EMBL/GenBank/DDBJ whole genome shotgun (WGS) entry which is preliminary data.</text>
</comment>
<dbReference type="Gene3D" id="3.30.1520.10">
    <property type="entry name" value="Phox-like domain"/>
    <property type="match status" value="1"/>
</dbReference>
<keyword evidence="3" id="KW-1185">Reference proteome</keyword>
<sequence>MDFLAKRRAALERYLQRTAEHPVLCSDPDFREFLELDTELPRSTSTSALSGASLKRMFSLFGDTVNKMTFRMEESDPVSFE</sequence>
<proteinExistence type="predicted"/>
<dbReference type="GO" id="GO:0010008">
    <property type="term" value="C:endosome membrane"/>
    <property type="evidence" value="ECO:0007669"/>
    <property type="project" value="TreeGrafter"/>
</dbReference>
<evidence type="ECO:0000259" key="1">
    <source>
        <dbReference type="Pfam" id="PF00787"/>
    </source>
</evidence>
<dbReference type="GO" id="GO:0035091">
    <property type="term" value="F:phosphatidylinositol binding"/>
    <property type="evidence" value="ECO:0007669"/>
    <property type="project" value="InterPro"/>
</dbReference>
<name>A0A1Y3BAR0_EURMA</name>
<organism evidence="2 3">
    <name type="scientific">Euroglyphus maynei</name>
    <name type="common">Mayne's house dust mite</name>
    <dbReference type="NCBI Taxonomy" id="6958"/>
    <lineage>
        <taxon>Eukaryota</taxon>
        <taxon>Metazoa</taxon>
        <taxon>Ecdysozoa</taxon>
        <taxon>Arthropoda</taxon>
        <taxon>Chelicerata</taxon>
        <taxon>Arachnida</taxon>
        <taxon>Acari</taxon>
        <taxon>Acariformes</taxon>
        <taxon>Sarcoptiformes</taxon>
        <taxon>Astigmata</taxon>
        <taxon>Psoroptidia</taxon>
        <taxon>Analgoidea</taxon>
        <taxon>Pyroglyphidae</taxon>
        <taxon>Pyroglyphinae</taxon>
        <taxon>Euroglyphus</taxon>
    </lineage>
</organism>
<dbReference type="Proteomes" id="UP000194236">
    <property type="component" value="Unassembled WGS sequence"/>
</dbReference>
<dbReference type="InterPro" id="IPR001683">
    <property type="entry name" value="PX_dom"/>
</dbReference>
<accession>A0A1Y3BAR0</accession>
<gene>
    <name evidence="2" type="ORF">BLA29_013938</name>
</gene>
<protein>
    <recommendedName>
        <fullName evidence="1">PX domain-containing protein</fullName>
    </recommendedName>
</protein>
<reference evidence="2 3" key="1">
    <citation type="submission" date="2017-03" db="EMBL/GenBank/DDBJ databases">
        <title>Genome Survey of Euroglyphus maynei.</title>
        <authorList>
            <person name="Arlian L.G."/>
            <person name="Morgan M.S."/>
            <person name="Rider S.D."/>
        </authorList>
    </citation>
    <scope>NUCLEOTIDE SEQUENCE [LARGE SCALE GENOMIC DNA]</scope>
    <source>
        <strain evidence="2">Arlian Lab</strain>
        <tissue evidence="2">Whole body</tissue>
    </source>
</reference>
<feature type="domain" description="PX" evidence="1">
    <location>
        <begin position="2"/>
        <end position="35"/>
    </location>
</feature>
<dbReference type="PANTHER" id="PTHR10555">
    <property type="entry name" value="SORTING NEXIN"/>
    <property type="match status" value="1"/>
</dbReference>
<dbReference type="PANTHER" id="PTHR10555:SF170">
    <property type="entry name" value="FI18122P1"/>
    <property type="match status" value="1"/>
</dbReference>
<evidence type="ECO:0000313" key="2">
    <source>
        <dbReference type="EMBL" id="OTF76983.1"/>
    </source>
</evidence>
<evidence type="ECO:0000313" key="3">
    <source>
        <dbReference type="Proteomes" id="UP000194236"/>
    </source>
</evidence>
<dbReference type="Pfam" id="PF00787">
    <property type="entry name" value="PX"/>
    <property type="match status" value="1"/>
</dbReference>
<dbReference type="EMBL" id="MUJZ01034882">
    <property type="protein sequence ID" value="OTF76983.1"/>
    <property type="molecule type" value="Genomic_DNA"/>
</dbReference>
<dbReference type="OrthoDB" id="271164at2759"/>
<dbReference type="GO" id="GO:0005829">
    <property type="term" value="C:cytosol"/>
    <property type="evidence" value="ECO:0007669"/>
    <property type="project" value="GOC"/>
</dbReference>
<dbReference type="InterPro" id="IPR036871">
    <property type="entry name" value="PX_dom_sf"/>
</dbReference>
<dbReference type="GO" id="GO:0034498">
    <property type="term" value="P:early endosome to Golgi transport"/>
    <property type="evidence" value="ECO:0007669"/>
    <property type="project" value="TreeGrafter"/>
</dbReference>
<dbReference type="SUPFAM" id="SSF64268">
    <property type="entry name" value="PX domain"/>
    <property type="match status" value="1"/>
</dbReference>